<dbReference type="SUPFAM" id="SSF52091">
    <property type="entry name" value="SpoIIaa-like"/>
    <property type="match status" value="1"/>
</dbReference>
<dbReference type="OrthoDB" id="3695884at2"/>
<evidence type="ECO:0000313" key="5">
    <source>
        <dbReference type="Proteomes" id="UP000282084"/>
    </source>
</evidence>
<dbReference type="CDD" id="cd07043">
    <property type="entry name" value="STAS_anti-anti-sigma_factors"/>
    <property type="match status" value="1"/>
</dbReference>
<gene>
    <name evidence="4" type="ORF">C8E97_4939</name>
</gene>
<dbReference type="PANTHER" id="PTHR33495">
    <property type="entry name" value="ANTI-SIGMA FACTOR ANTAGONIST TM_1081-RELATED-RELATED"/>
    <property type="match status" value="1"/>
</dbReference>
<dbReference type="Proteomes" id="UP000282084">
    <property type="component" value="Unassembled WGS sequence"/>
</dbReference>
<dbReference type="InterPro" id="IPR002645">
    <property type="entry name" value="STAS_dom"/>
</dbReference>
<sequence length="117" mass="12669">MDQPMITVRSSWRDDVLVVSVAGEVDMDTAPRARAALQHPAAVVLDLDEVTFFGSAGIQLLVDAHAMVEDLAVVATRRPVLRPLEVTGLTEHLALCPSVDAALDRVQRRIRSRAGCV</sequence>
<dbReference type="AlphaFoldDB" id="A0A495W543"/>
<protein>
    <recommendedName>
        <fullName evidence="2">Anti-sigma factor antagonist</fullName>
    </recommendedName>
</protein>
<feature type="domain" description="STAS" evidence="3">
    <location>
        <begin position="6"/>
        <end position="106"/>
    </location>
</feature>
<dbReference type="NCBIfam" id="TIGR00377">
    <property type="entry name" value="ant_ant_sig"/>
    <property type="match status" value="1"/>
</dbReference>
<comment type="similarity">
    <text evidence="1 2">Belongs to the anti-sigma-factor antagonist family.</text>
</comment>
<dbReference type="InterPro" id="IPR003658">
    <property type="entry name" value="Anti-sigma_ant"/>
</dbReference>
<accession>A0A495W543</accession>
<dbReference type="PANTHER" id="PTHR33495:SF2">
    <property type="entry name" value="ANTI-SIGMA FACTOR ANTAGONIST TM_1081-RELATED"/>
    <property type="match status" value="1"/>
</dbReference>
<dbReference type="EMBL" id="RBXO01000001">
    <property type="protein sequence ID" value="RKT56250.1"/>
    <property type="molecule type" value="Genomic_DNA"/>
</dbReference>
<reference evidence="4 5" key="1">
    <citation type="submission" date="2018-10" db="EMBL/GenBank/DDBJ databases">
        <title>Sequencing the genomes of 1000 actinobacteria strains.</title>
        <authorList>
            <person name="Klenk H.-P."/>
        </authorList>
    </citation>
    <scope>NUCLEOTIDE SEQUENCE [LARGE SCALE GENOMIC DNA]</scope>
    <source>
        <strain evidence="4 5">DSM 43800</strain>
    </source>
</reference>
<evidence type="ECO:0000313" key="4">
    <source>
        <dbReference type="EMBL" id="RKT56250.1"/>
    </source>
</evidence>
<proteinExistence type="inferred from homology"/>
<dbReference type="InterPro" id="IPR036513">
    <property type="entry name" value="STAS_dom_sf"/>
</dbReference>
<comment type="caution">
    <text evidence="4">The sequence shown here is derived from an EMBL/GenBank/DDBJ whole genome shotgun (WGS) entry which is preliminary data.</text>
</comment>
<evidence type="ECO:0000256" key="2">
    <source>
        <dbReference type="RuleBase" id="RU003749"/>
    </source>
</evidence>
<name>A0A495W543_9PSEU</name>
<keyword evidence="5" id="KW-1185">Reference proteome</keyword>
<dbReference type="Pfam" id="PF01740">
    <property type="entry name" value="STAS"/>
    <property type="match status" value="1"/>
</dbReference>
<dbReference type="GO" id="GO:0043856">
    <property type="term" value="F:anti-sigma factor antagonist activity"/>
    <property type="evidence" value="ECO:0007669"/>
    <property type="project" value="InterPro"/>
</dbReference>
<evidence type="ECO:0000256" key="1">
    <source>
        <dbReference type="ARBA" id="ARBA00009013"/>
    </source>
</evidence>
<dbReference type="PROSITE" id="PS50801">
    <property type="entry name" value="STAS"/>
    <property type="match status" value="1"/>
</dbReference>
<evidence type="ECO:0000259" key="3">
    <source>
        <dbReference type="PROSITE" id="PS50801"/>
    </source>
</evidence>
<dbReference type="Gene3D" id="3.30.750.24">
    <property type="entry name" value="STAS domain"/>
    <property type="match status" value="1"/>
</dbReference>
<organism evidence="4 5">
    <name type="scientific">Saccharothrix australiensis</name>
    <dbReference type="NCBI Taxonomy" id="2072"/>
    <lineage>
        <taxon>Bacteria</taxon>
        <taxon>Bacillati</taxon>
        <taxon>Actinomycetota</taxon>
        <taxon>Actinomycetes</taxon>
        <taxon>Pseudonocardiales</taxon>
        <taxon>Pseudonocardiaceae</taxon>
        <taxon>Saccharothrix</taxon>
    </lineage>
</organism>